<dbReference type="RefSeq" id="WP_054818968.1">
    <property type="nucleotide sequence ID" value="NZ_BJCS01000007.1"/>
</dbReference>
<organism evidence="1 2">
    <name type="scientific">Paenibacillus naphthalenovorans</name>
    <dbReference type="NCBI Taxonomy" id="162209"/>
    <lineage>
        <taxon>Bacteria</taxon>
        <taxon>Bacillati</taxon>
        <taxon>Bacillota</taxon>
        <taxon>Bacilli</taxon>
        <taxon>Bacillales</taxon>
        <taxon>Paenibacillaceae</taxon>
        <taxon>Paenibacillus</taxon>
    </lineage>
</organism>
<dbReference type="PATRIC" id="fig|162209.4.peg.3151"/>
<dbReference type="Pfam" id="PF26595">
    <property type="entry name" value="A_ENA"/>
    <property type="match status" value="1"/>
</dbReference>
<dbReference type="KEGG" id="pnp:IJ22_29540"/>
<sequence length="102" mass="11312">MSREDSYYRILQSVSRLQFNISLILEAKAIEASRSSQWLCHHISSMQFENQGEQVAKTVEIHDHLLEVIDGLTKMELALSKNLQALLGDQEGGGANDPGITG</sequence>
<reference evidence="2" key="1">
    <citation type="submission" date="2015-12" db="EMBL/GenBank/DDBJ databases">
        <title>Complete genome sequences of two moderately thermophilic Paenibacillus species.</title>
        <authorList>
            <person name="Butler R.III."/>
            <person name="Wang J."/>
            <person name="Stark B.C."/>
            <person name="Pombert J.-F."/>
        </authorList>
    </citation>
    <scope>NUCLEOTIDE SEQUENCE [LARGE SCALE GENOMIC DNA]</scope>
    <source>
        <strain evidence="2">32O-Y</strain>
    </source>
</reference>
<dbReference type="OrthoDB" id="2664174at2"/>
<proteinExistence type="predicted"/>
<gene>
    <name evidence="1" type="ORF">IJ22_29540</name>
</gene>
<evidence type="ECO:0000313" key="2">
    <source>
        <dbReference type="Proteomes" id="UP000061660"/>
    </source>
</evidence>
<accession>A0A0U2MYF4</accession>
<reference evidence="1 2" key="2">
    <citation type="journal article" date="2016" name="Genome Announc.">
        <title>Complete Genome Sequences of Two Interactive Moderate Thermophiles, Paenibacillus napthalenovorans 32O-Y and Paenibacillus sp. 32O-W.</title>
        <authorList>
            <person name="Butler R.R.III."/>
            <person name="Wang J."/>
            <person name="Stark B.C."/>
            <person name="Pombert J.F."/>
        </authorList>
    </citation>
    <scope>NUCLEOTIDE SEQUENCE [LARGE SCALE GENOMIC DNA]</scope>
    <source>
        <strain evidence="1 2">32O-Y</strain>
    </source>
</reference>
<dbReference type="AlphaFoldDB" id="A0A0U2MYF4"/>
<dbReference type="InterPro" id="IPR058705">
    <property type="entry name" value="A_ENA"/>
</dbReference>
<dbReference type="EMBL" id="CP013652">
    <property type="protein sequence ID" value="ALS23327.1"/>
    <property type="molecule type" value="Genomic_DNA"/>
</dbReference>
<evidence type="ECO:0000313" key="1">
    <source>
        <dbReference type="EMBL" id="ALS23327.1"/>
    </source>
</evidence>
<dbReference type="STRING" id="162209.IJ22_29540"/>
<protein>
    <submittedName>
        <fullName evidence="1">Uncharacterized protein</fullName>
    </submittedName>
</protein>
<keyword evidence="2" id="KW-1185">Reference proteome</keyword>
<name>A0A0U2MYF4_9BACL</name>
<dbReference type="Proteomes" id="UP000061660">
    <property type="component" value="Chromosome"/>
</dbReference>